<sequence>MKLTFSKTAPRGACIICHSVSRKKGLTSLITAGSKVAPLASGIPKHLSMPHNVTARFTTPEFYFLSLESLLTSDVTQFCLSVTVILLYCISIEYSYRKELLNGHPHDGMILASGTTVTVCTATAPTAPPNLTVEHHQYMPASSVVVMPEEYSVQSPYAKSYPAYQPQPPYPVGASAAPVYAPQPPYPVGASAPPAALPYPANAPPPPYPVVQSQVSHENPPPYAP</sequence>
<keyword evidence="3" id="KW-1185">Reference proteome</keyword>
<comment type="caution">
    <text evidence="2">The sequence shown here is derived from an EMBL/GenBank/DDBJ whole genome shotgun (WGS) entry which is preliminary data.</text>
</comment>
<dbReference type="AlphaFoldDB" id="A0AAN9T4H3"/>
<accession>A0AAN9T4H3</accession>
<proteinExistence type="predicted"/>
<evidence type="ECO:0000313" key="3">
    <source>
        <dbReference type="Proteomes" id="UP001367676"/>
    </source>
</evidence>
<organism evidence="2 3">
    <name type="scientific">Parthenolecanium corni</name>
    <dbReference type="NCBI Taxonomy" id="536013"/>
    <lineage>
        <taxon>Eukaryota</taxon>
        <taxon>Metazoa</taxon>
        <taxon>Ecdysozoa</taxon>
        <taxon>Arthropoda</taxon>
        <taxon>Hexapoda</taxon>
        <taxon>Insecta</taxon>
        <taxon>Pterygota</taxon>
        <taxon>Neoptera</taxon>
        <taxon>Paraneoptera</taxon>
        <taxon>Hemiptera</taxon>
        <taxon>Sternorrhyncha</taxon>
        <taxon>Coccoidea</taxon>
        <taxon>Coccidae</taxon>
        <taxon>Parthenolecanium</taxon>
    </lineage>
</organism>
<protein>
    <submittedName>
        <fullName evidence="2">Uncharacterized protein</fullName>
    </submittedName>
</protein>
<name>A0AAN9T4H3_9HEMI</name>
<dbReference type="Proteomes" id="UP001367676">
    <property type="component" value="Unassembled WGS sequence"/>
</dbReference>
<feature type="compositionally biased region" description="Pro residues" evidence="1">
    <location>
        <begin position="195"/>
        <end position="209"/>
    </location>
</feature>
<feature type="region of interest" description="Disordered" evidence="1">
    <location>
        <begin position="191"/>
        <end position="225"/>
    </location>
</feature>
<dbReference type="EMBL" id="JBBCAQ010000037">
    <property type="protein sequence ID" value="KAK7573420.1"/>
    <property type="molecule type" value="Genomic_DNA"/>
</dbReference>
<gene>
    <name evidence="2" type="ORF">V9T40_010611</name>
</gene>
<reference evidence="2 3" key="1">
    <citation type="submission" date="2024-03" db="EMBL/GenBank/DDBJ databases">
        <title>Adaptation during the transition from Ophiocordyceps entomopathogen to insect associate is accompanied by gene loss and intensified selection.</title>
        <authorList>
            <person name="Ward C.M."/>
            <person name="Onetto C.A."/>
            <person name="Borneman A.R."/>
        </authorList>
    </citation>
    <scope>NUCLEOTIDE SEQUENCE [LARGE SCALE GENOMIC DNA]</scope>
    <source>
        <strain evidence="2">AWRI1</strain>
        <tissue evidence="2">Single Adult Female</tissue>
    </source>
</reference>
<evidence type="ECO:0000256" key="1">
    <source>
        <dbReference type="SAM" id="MobiDB-lite"/>
    </source>
</evidence>
<evidence type="ECO:0000313" key="2">
    <source>
        <dbReference type="EMBL" id="KAK7573420.1"/>
    </source>
</evidence>